<dbReference type="VEuPathDB" id="FungiDB:I7I53_01571"/>
<evidence type="ECO:0000256" key="1">
    <source>
        <dbReference type="SAM" id="Phobius"/>
    </source>
</evidence>
<evidence type="ECO:0000313" key="3">
    <source>
        <dbReference type="Proteomes" id="UP000663419"/>
    </source>
</evidence>
<dbReference type="AlphaFoldDB" id="A0A8A1LI96"/>
<keyword evidence="1" id="KW-0472">Membrane</keyword>
<feature type="transmembrane region" description="Helical" evidence="1">
    <location>
        <begin position="45"/>
        <end position="64"/>
    </location>
</feature>
<feature type="transmembrane region" description="Helical" evidence="1">
    <location>
        <begin position="6"/>
        <end position="24"/>
    </location>
</feature>
<gene>
    <name evidence="2" type="ORF">I7I53_01571</name>
</gene>
<accession>A0A8A1LI96</accession>
<dbReference type="EMBL" id="CP069104">
    <property type="protein sequence ID" value="QSS54108.1"/>
    <property type="molecule type" value="Genomic_DNA"/>
</dbReference>
<dbReference type="Proteomes" id="UP000663419">
    <property type="component" value="Chromosome 3"/>
</dbReference>
<keyword evidence="1" id="KW-1133">Transmembrane helix</keyword>
<organism evidence="2 3">
    <name type="scientific">Ajellomyces capsulatus (strain H88)</name>
    <name type="common">Darling's disease fungus</name>
    <name type="synonym">Histoplasma capsulatum</name>
    <dbReference type="NCBI Taxonomy" id="544711"/>
    <lineage>
        <taxon>Eukaryota</taxon>
        <taxon>Fungi</taxon>
        <taxon>Dikarya</taxon>
        <taxon>Ascomycota</taxon>
        <taxon>Pezizomycotina</taxon>
        <taxon>Eurotiomycetes</taxon>
        <taxon>Eurotiomycetidae</taxon>
        <taxon>Onygenales</taxon>
        <taxon>Ajellomycetaceae</taxon>
        <taxon>Histoplasma</taxon>
    </lineage>
</organism>
<protein>
    <submittedName>
        <fullName evidence="2">Uncharacterized protein</fullName>
    </submittedName>
</protein>
<proteinExistence type="predicted"/>
<name>A0A8A1LI96_AJEC8</name>
<reference evidence="2" key="1">
    <citation type="submission" date="2021-01" db="EMBL/GenBank/DDBJ databases">
        <title>Chromosome-level genome assembly of a human fungal pathogen reveals clustering of transcriptionally co-regulated genes.</title>
        <authorList>
            <person name="Voorhies M."/>
            <person name="Cohen S."/>
            <person name="Shea T.P."/>
            <person name="Petrus S."/>
            <person name="Munoz J.F."/>
            <person name="Poplawski S."/>
            <person name="Goldman W.E."/>
            <person name="Michael T."/>
            <person name="Cuomo C.A."/>
            <person name="Sil A."/>
            <person name="Beyhan S."/>
        </authorList>
    </citation>
    <scope>NUCLEOTIDE SEQUENCE</scope>
    <source>
        <strain evidence="2">H88</strain>
    </source>
</reference>
<sequence length="68" mass="8154">MYVGKIHHRLVLFCSLLSTFYFLIRNFTRISNEPDQPHHFIILSTFYPSPFPLLPFPLLFLLLFELLK</sequence>
<keyword evidence="1" id="KW-0812">Transmembrane</keyword>
<evidence type="ECO:0000313" key="2">
    <source>
        <dbReference type="EMBL" id="QSS54108.1"/>
    </source>
</evidence>